<comment type="caution">
    <text evidence="12">The sequence shown here is derived from an EMBL/GenBank/DDBJ whole genome shotgun (WGS) entry which is preliminary data.</text>
</comment>
<keyword evidence="13" id="KW-1185">Reference proteome</keyword>
<evidence type="ECO:0000256" key="9">
    <source>
        <dbReference type="ARBA" id="ARBA00023224"/>
    </source>
</evidence>
<accession>A0AAD7X9I0</accession>
<feature type="region of interest" description="Disordered" evidence="10">
    <location>
        <begin position="604"/>
        <end position="658"/>
    </location>
</feature>
<evidence type="ECO:0000256" key="11">
    <source>
        <dbReference type="SAM" id="Phobius"/>
    </source>
</evidence>
<keyword evidence="7 11" id="KW-0472">Membrane</keyword>
<comment type="similarity">
    <text evidence="2">Belongs to the G-protein coupled receptor 4 family.</text>
</comment>
<evidence type="ECO:0000256" key="7">
    <source>
        <dbReference type="ARBA" id="ARBA00023136"/>
    </source>
</evidence>
<feature type="transmembrane region" description="Helical" evidence="11">
    <location>
        <begin position="663"/>
        <end position="683"/>
    </location>
</feature>
<feature type="transmembrane region" description="Helical" evidence="11">
    <location>
        <begin position="169"/>
        <end position="191"/>
    </location>
</feature>
<feature type="transmembrane region" description="Helical" evidence="11">
    <location>
        <begin position="121"/>
        <end position="141"/>
    </location>
</feature>
<evidence type="ECO:0008006" key="14">
    <source>
        <dbReference type="Google" id="ProtNLM"/>
    </source>
</evidence>
<dbReference type="AlphaFoldDB" id="A0AAD7X9I0"/>
<proteinExistence type="inferred from homology"/>
<dbReference type="InterPro" id="IPR000481">
    <property type="entry name" value="GPCR_Pheromne_B_alpha_rcpt"/>
</dbReference>
<keyword evidence="6" id="KW-0297">G-protein coupled receptor</keyword>
<dbReference type="GO" id="GO:0005886">
    <property type="term" value="C:plasma membrane"/>
    <property type="evidence" value="ECO:0007669"/>
    <property type="project" value="TreeGrafter"/>
</dbReference>
<evidence type="ECO:0000256" key="5">
    <source>
        <dbReference type="ARBA" id="ARBA00022989"/>
    </source>
</evidence>
<dbReference type="PRINTS" id="PR00901">
    <property type="entry name" value="PHEROMONEBAR"/>
</dbReference>
<keyword evidence="9" id="KW-0807">Transducer</keyword>
<evidence type="ECO:0000313" key="13">
    <source>
        <dbReference type="Proteomes" id="UP001215151"/>
    </source>
</evidence>
<evidence type="ECO:0000313" key="12">
    <source>
        <dbReference type="EMBL" id="KAJ8474657.1"/>
    </source>
</evidence>
<keyword evidence="8" id="KW-0675">Receptor</keyword>
<dbReference type="GO" id="GO:0000750">
    <property type="term" value="P:pheromone-dependent signal transduction involved in conjugation with cellular fusion"/>
    <property type="evidence" value="ECO:0007669"/>
    <property type="project" value="TreeGrafter"/>
</dbReference>
<protein>
    <recommendedName>
        <fullName evidence="14">Pheromone receptor</fullName>
    </recommendedName>
</protein>
<dbReference type="PANTHER" id="PTHR28097:SF1">
    <property type="entry name" value="PHEROMONE A FACTOR RECEPTOR"/>
    <property type="match status" value="1"/>
</dbReference>
<feature type="transmembrane region" description="Helical" evidence="11">
    <location>
        <begin position="212"/>
        <end position="236"/>
    </location>
</feature>
<dbReference type="PANTHER" id="PTHR28097">
    <property type="entry name" value="PHEROMONE A FACTOR RECEPTOR"/>
    <property type="match status" value="1"/>
</dbReference>
<sequence>MLFLLASQPDPTYPLFPIFAFLGFVLALIPLPWHFQAWNAGTCIYMLWAALASLVEFVDSIVWNGSLKDVAPVWCDISTKFLIGAGVGIPASSLCIARRLYKLTSVRTVSVTRKEKLRNVYIDIAIAIGVPVIVMALHYIVQGHRYNIIENVGCTPDIWNTAPAYPLVFMWPVLLGVITFVYSALTLRTFYIHRVQFNQVLSSNTSLTVSRYLRLILLCCMEMALVTPLGAFSIYINTAGLHVAPWVSWANTHYNFSFVELFPTAVWQAKLASHVAIEMGRWIYPCSAFLFFILFGFAEEARRCYIAAFWRVAALLGISPKPASGSDKAQGFKRAFQMSGGSSGEVLPPYSPPAHTRKKRADSLTSSLAATLDHFDLEKGGQTPSTHVLPHLSSPTDSAFDSHSDVQLSPSEPEYSFDATEGRAASDAASEAHIIISDAHPASRPPTPEAHPQPLSPTIPVFHRPFSPPIAWPRATHTVPHVLADVTTLYIPGADPQPITADIEGVDGSGHTTWRIGQGIPSGSYTQDPGILVSATLVEGSTDAHFVEIDTALPFSLSADCGISGSIAVCTVAADIQGEASTDTETETASGFAVQLGSVPAMTTATGSSKPTGFPGTTGSTTATVTISGTSETSTITRTAGSSVGPGAASPTGAGSANGERRVGVIIELLVSAVMFAALRSTIWF</sequence>
<evidence type="ECO:0000256" key="1">
    <source>
        <dbReference type="ARBA" id="ARBA00004141"/>
    </source>
</evidence>
<dbReference type="CDD" id="cd14966">
    <property type="entry name" value="7tmD_STE3"/>
    <property type="match status" value="1"/>
</dbReference>
<feature type="transmembrane region" description="Helical" evidence="11">
    <location>
        <begin position="43"/>
        <end position="62"/>
    </location>
</feature>
<feature type="region of interest" description="Disordered" evidence="10">
    <location>
        <begin position="379"/>
        <end position="417"/>
    </location>
</feature>
<dbReference type="PRINTS" id="PR00899">
    <property type="entry name" value="GPCRSTE3"/>
</dbReference>
<evidence type="ECO:0000256" key="8">
    <source>
        <dbReference type="ARBA" id="ARBA00023170"/>
    </source>
</evidence>
<feature type="transmembrane region" description="Helical" evidence="11">
    <location>
        <begin position="12"/>
        <end position="31"/>
    </location>
</feature>
<keyword evidence="4 11" id="KW-0812">Transmembrane</keyword>
<feature type="transmembrane region" description="Helical" evidence="11">
    <location>
        <begin position="282"/>
        <end position="298"/>
    </location>
</feature>
<dbReference type="Pfam" id="PF02076">
    <property type="entry name" value="STE3"/>
    <property type="match status" value="1"/>
</dbReference>
<dbReference type="InterPro" id="IPR001499">
    <property type="entry name" value="GPCR_STE3"/>
</dbReference>
<dbReference type="Proteomes" id="UP001215151">
    <property type="component" value="Unassembled WGS sequence"/>
</dbReference>
<feature type="compositionally biased region" description="Low complexity" evidence="10">
    <location>
        <begin position="606"/>
        <end position="657"/>
    </location>
</feature>
<evidence type="ECO:0000256" key="10">
    <source>
        <dbReference type="SAM" id="MobiDB-lite"/>
    </source>
</evidence>
<feature type="transmembrane region" description="Helical" evidence="11">
    <location>
        <begin position="82"/>
        <end position="101"/>
    </location>
</feature>
<feature type="compositionally biased region" description="Polar residues" evidence="10">
    <location>
        <begin position="393"/>
        <end position="410"/>
    </location>
</feature>
<evidence type="ECO:0000256" key="4">
    <source>
        <dbReference type="ARBA" id="ARBA00022692"/>
    </source>
</evidence>
<evidence type="ECO:0000256" key="6">
    <source>
        <dbReference type="ARBA" id="ARBA00023040"/>
    </source>
</evidence>
<evidence type="ECO:0000256" key="3">
    <source>
        <dbReference type="ARBA" id="ARBA00022507"/>
    </source>
</evidence>
<keyword evidence="5 11" id="KW-1133">Transmembrane helix</keyword>
<name>A0AAD7X9I0_9APHY</name>
<comment type="subcellular location">
    <subcellularLocation>
        <location evidence="1">Membrane</location>
        <topology evidence="1">Multi-pass membrane protein</topology>
    </subcellularLocation>
</comment>
<evidence type="ECO:0000256" key="2">
    <source>
        <dbReference type="ARBA" id="ARBA00011085"/>
    </source>
</evidence>
<organism evidence="12 13">
    <name type="scientific">Trametes cubensis</name>
    <dbReference type="NCBI Taxonomy" id="1111947"/>
    <lineage>
        <taxon>Eukaryota</taxon>
        <taxon>Fungi</taxon>
        <taxon>Dikarya</taxon>
        <taxon>Basidiomycota</taxon>
        <taxon>Agaricomycotina</taxon>
        <taxon>Agaricomycetes</taxon>
        <taxon>Polyporales</taxon>
        <taxon>Polyporaceae</taxon>
        <taxon>Trametes</taxon>
    </lineage>
</organism>
<dbReference type="EMBL" id="JAPEVG010000181">
    <property type="protein sequence ID" value="KAJ8474657.1"/>
    <property type="molecule type" value="Genomic_DNA"/>
</dbReference>
<feature type="region of interest" description="Disordered" evidence="10">
    <location>
        <begin position="339"/>
        <end position="363"/>
    </location>
</feature>
<gene>
    <name evidence="12" type="ORF">ONZ51_g7062</name>
</gene>
<keyword evidence="3" id="KW-0589">Pheromone response</keyword>
<dbReference type="GO" id="GO:0004934">
    <property type="term" value="F:mating-type alpha-factor pheromone receptor activity"/>
    <property type="evidence" value="ECO:0007669"/>
    <property type="project" value="InterPro"/>
</dbReference>
<reference evidence="12" key="1">
    <citation type="submission" date="2022-11" db="EMBL/GenBank/DDBJ databases">
        <title>Genome Sequence of Cubamyces cubensis.</title>
        <authorList>
            <person name="Buettner E."/>
        </authorList>
    </citation>
    <scope>NUCLEOTIDE SEQUENCE</scope>
    <source>
        <strain evidence="12">MPL-01</strain>
    </source>
</reference>